<dbReference type="OrthoDB" id="9800362at2"/>
<dbReference type="InterPro" id="IPR035255">
    <property type="entry name" value="DUF5348"/>
</dbReference>
<evidence type="ECO:0000259" key="1">
    <source>
        <dbReference type="Pfam" id="PF17295"/>
    </source>
</evidence>
<dbReference type="EMBL" id="MEHA01000003">
    <property type="protein sequence ID" value="ODR54068.1"/>
    <property type="molecule type" value="Genomic_DNA"/>
</dbReference>
<gene>
    <name evidence="2" type="ORF">BEI59_05790</name>
</gene>
<dbReference type="AlphaFoldDB" id="A0A1E3ULZ7"/>
<protein>
    <recommendedName>
        <fullName evidence="1">DUF5348 domain-containing protein</fullName>
    </recommendedName>
</protein>
<accession>A0A1E3ULZ7</accession>
<dbReference type="Pfam" id="PF17295">
    <property type="entry name" value="DUF5348"/>
    <property type="match status" value="1"/>
</dbReference>
<sequence>MKKGMLIYDSSTNRFDVLYEEGNSYGGLHCGTAMEALINDEWIPTRIEYGNDWYLVGVQKESLPGLQVRI</sequence>
<reference evidence="2 3" key="1">
    <citation type="submission" date="2016-08" db="EMBL/GenBank/DDBJ databases">
        <authorList>
            <person name="Seilhamer J.J."/>
        </authorList>
    </citation>
    <scope>NUCLEOTIDE SEQUENCE [LARGE SCALE GENOMIC DNA]</scope>
    <source>
        <strain evidence="2 3">NML150140-1</strain>
    </source>
</reference>
<dbReference type="Proteomes" id="UP000094271">
    <property type="component" value="Unassembled WGS sequence"/>
</dbReference>
<organism evidence="2 3">
    <name type="scientific">Eisenbergiella tayi</name>
    <dbReference type="NCBI Taxonomy" id="1432052"/>
    <lineage>
        <taxon>Bacteria</taxon>
        <taxon>Bacillati</taxon>
        <taxon>Bacillota</taxon>
        <taxon>Clostridia</taxon>
        <taxon>Lachnospirales</taxon>
        <taxon>Lachnospiraceae</taxon>
        <taxon>Eisenbergiella</taxon>
    </lineage>
</organism>
<name>A0A1E3ULZ7_9FIRM</name>
<comment type="caution">
    <text evidence="2">The sequence shown here is derived from an EMBL/GenBank/DDBJ whole genome shotgun (WGS) entry which is preliminary data.</text>
</comment>
<evidence type="ECO:0000313" key="2">
    <source>
        <dbReference type="EMBL" id="ODR54068.1"/>
    </source>
</evidence>
<dbReference type="Gene3D" id="2.40.10.390">
    <property type="match status" value="1"/>
</dbReference>
<proteinExistence type="predicted"/>
<dbReference type="RefSeq" id="WP_069431231.1">
    <property type="nucleotide sequence ID" value="NZ_MEHA01000003.1"/>
</dbReference>
<evidence type="ECO:0000313" key="3">
    <source>
        <dbReference type="Proteomes" id="UP000094271"/>
    </source>
</evidence>
<feature type="domain" description="DUF5348" evidence="1">
    <location>
        <begin position="4"/>
        <end position="70"/>
    </location>
</feature>